<accession>A0A7I9V464</accession>
<evidence type="ECO:0000256" key="1">
    <source>
        <dbReference type="SAM" id="Phobius"/>
    </source>
</evidence>
<organism evidence="2 3">
    <name type="scientific">Gordonia spumicola</name>
    <dbReference type="NCBI Taxonomy" id="589161"/>
    <lineage>
        <taxon>Bacteria</taxon>
        <taxon>Bacillati</taxon>
        <taxon>Actinomycetota</taxon>
        <taxon>Actinomycetes</taxon>
        <taxon>Mycobacteriales</taxon>
        <taxon>Gordoniaceae</taxon>
        <taxon>Gordonia</taxon>
    </lineage>
</organism>
<dbReference type="AlphaFoldDB" id="A0A7I9V464"/>
<dbReference type="EMBL" id="BJOV01000002">
    <property type="protein sequence ID" value="GED99972.1"/>
    <property type="molecule type" value="Genomic_DNA"/>
</dbReference>
<keyword evidence="3" id="KW-1185">Reference proteome</keyword>
<evidence type="ECO:0000313" key="2">
    <source>
        <dbReference type="EMBL" id="GED99972.1"/>
    </source>
</evidence>
<feature type="transmembrane region" description="Helical" evidence="1">
    <location>
        <begin position="66"/>
        <end position="86"/>
    </location>
</feature>
<proteinExistence type="predicted"/>
<feature type="transmembrane region" description="Helical" evidence="1">
    <location>
        <begin position="42"/>
        <end position="60"/>
    </location>
</feature>
<protein>
    <submittedName>
        <fullName evidence="2">Uncharacterized protein</fullName>
    </submittedName>
</protein>
<dbReference type="Proteomes" id="UP000444960">
    <property type="component" value="Unassembled WGS sequence"/>
</dbReference>
<reference evidence="3" key="1">
    <citation type="submission" date="2019-06" db="EMBL/GenBank/DDBJ databases">
        <title>Gordonia isolated from sludge of a wastewater treatment plant.</title>
        <authorList>
            <person name="Tamura T."/>
            <person name="Aoyama K."/>
            <person name="Kang Y."/>
            <person name="Saito S."/>
            <person name="Akiyama N."/>
            <person name="Yazawa K."/>
            <person name="Gonoi T."/>
            <person name="Mikami Y."/>
        </authorList>
    </citation>
    <scope>NUCLEOTIDE SEQUENCE [LARGE SCALE GENOMIC DNA]</scope>
    <source>
        <strain evidence="3">NBRC 107696</strain>
    </source>
</reference>
<gene>
    <name evidence="2" type="ORF">nbrc107696_04190</name>
</gene>
<keyword evidence="1" id="KW-0812">Transmembrane</keyword>
<keyword evidence="1" id="KW-1133">Transmembrane helix</keyword>
<comment type="caution">
    <text evidence="2">The sequence shown here is derived from an EMBL/GenBank/DDBJ whole genome shotgun (WGS) entry which is preliminary data.</text>
</comment>
<sequence>MDSETVGELGYRQDAEPEDWNLRETLLISLTVLLPETLRRPLLAGLLAFSILVYSVIALVDPVYGFVGLGITASLVIAVPLIGVVASRRMLKTGGSQELIFREHGFSYIGPHSDKFPPEIAYTEVTVLRRYKRATVMRTRYLNGGPLIAEPELMPQEAYNRVYRGMRRG</sequence>
<keyword evidence="1" id="KW-0472">Membrane</keyword>
<evidence type="ECO:0000313" key="3">
    <source>
        <dbReference type="Proteomes" id="UP000444960"/>
    </source>
</evidence>
<name>A0A7I9V464_9ACTN</name>